<reference evidence="5" key="1">
    <citation type="submission" date="2020-04" db="EMBL/GenBank/DDBJ databases">
        <authorList>
            <person name="Alioto T."/>
            <person name="Alioto T."/>
            <person name="Gomez Garrido J."/>
        </authorList>
    </citation>
    <scope>NUCLEOTIDE SEQUENCE</scope>
    <source>
        <strain evidence="5">A484AB</strain>
    </source>
</reference>
<gene>
    <name evidence="5" type="ORF">PACLA_8A045426</name>
</gene>
<evidence type="ECO:0000256" key="2">
    <source>
        <dbReference type="SAM" id="MobiDB-lite"/>
    </source>
</evidence>
<dbReference type="InterPro" id="IPR000082">
    <property type="entry name" value="SEA_dom"/>
</dbReference>
<dbReference type="CDD" id="cd00054">
    <property type="entry name" value="EGF_CA"/>
    <property type="match status" value="1"/>
</dbReference>
<evidence type="ECO:0000256" key="3">
    <source>
        <dbReference type="SAM" id="Phobius"/>
    </source>
</evidence>
<keyword evidence="3" id="KW-0812">Transmembrane</keyword>
<comment type="caution">
    <text evidence="5">The sequence shown here is derived from an EMBL/GenBank/DDBJ whole genome shotgun (WGS) entry which is preliminary data.</text>
</comment>
<proteinExistence type="predicted"/>
<evidence type="ECO:0000313" key="5">
    <source>
        <dbReference type="EMBL" id="CAB4030031.1"/>
    </source>
</evidence>
<sequence>SNVYEGTLAVVKGLTFNPDLENPQTVMYTSVSQDIEESIMKLVNDRRTTDDTAADILGVQVFDYTQGSVIVHLLFYVRRASTINMAHIQIFLNANIPLNDDGNQTLSDQYVIRTVSVFDHNDCTFQHDILPKADCGGFGECVNVVGRYRCHCTGDVNTQSGACVPPTTFDNLLQAVPEAADDDKWWIVYAVVFGALFVIIFLLVIALCCIECSGGSNKERYLVHSQYELSSGQHGYHHDIRIDDEVAPGNPTSYKMQNEYSMGDEVIAYKSPRDTKSGFYEINPIYDDNKGGTIRTEKSYSSVTTKGSMKSETESAYHSTTNGDDSPSTSPPPDTSL</sequence>
<feature type="non-terminal residue" evidence="5">
    <location>
        <position position="337"/>
    </location>
</feature>
<dbReference type="GO" id="GO:0005509">
    <property type="term" value="F:calcium ion binding"/>
    <property type="evidence" value="ECO:0007669"/>
    <property type="project" value="InterPro"/>
</dbReference>
<feature type="domain" description="SEA" evidence="4">
    <location>
        <begin position="3"/>
        <end position="86"/>
    </location>
</feature>
<dbReference type="EMBL" id="CACRXK020016580">
    <property type="protein sequence ID" value="CAB4030031.1"/>
    <property type="molecule type" value="Genomic_DNA"/>
</dbReference>
<organism evidence="5 6">
    <name type="scientific">Paramuricea clavata</name>
    <name type="common">Red gorgonian</name>
    <name type="synonym">Violescent sea-whip</name>
    <dbReference type="NCBI Taxonomy" id="317549"/>
    <lineage>
        <taxon>Eukaryota</taxon>
        <taxon>Metazoa</taxon>
        <taxon>Cnidaria</taxon>
        <taxon>Anthozoa</taxon>
        <taxon>Octocorallia</taxon>
        <taxon>Malacalcyonacea</taxon>
        <taxon>Plexauridae</taxon>
        <taxon>Paramuricea</taxon>
    </lineage>
</organism>
<dbReference type="SUPFAM" id="SSF82671">
    <property type="entry name" value="SEA domain"/>
    <property type="match status" value="1"/>
</dbReference>
<keyword evidence="3" id="KW-1133">Transmembrane helix</keyword>
<feature type="compositionally biased region" description="Polar residues" evidence="2">
    <location>
        <begin position="299"/>
        <end position="308"/>
    </location>
</feature>
<keyword evidence="3" id="KW-0472">Membrane</keyword>
<dbReference type="InterPro" id="IPR036364">
    <property type="entry name" value="SEA_dom_sf"/>
</dbReference>
<feature type="compositionally biased region" description="Low complexity" evidence="2">
    <location>
        <begin position="319"/>
        <end position="328"/>
    </location>
</feature>
<evidence type="ECO:0000256" key="1">
    <source>
        <dbReference type="ARBA" id="ARBA00023157"/>
    </source>
</evidence>
<dbReference type="Pfam" id="PF01390">
    <property type="entry name" value="SEA"/>
    <property type="match status" value="1"/>
</dbReference>
<feature type="transmembrane region" description="Helical" evidence="3">
    <location>
        <begin position="186"/>
        <end position="210"/>
    </location>
</feature>
<evidence type="ECO:0000313" key="6">
    <source>
        <dbReference type="Proteomes" id="UP001152795"/>
    </source>
</evidence>
<evidence type="ECO:0000259" key="4">
    <source>
        <dbReference type="Pfam" id="PF01390"/>
    </source>
</evidence>
<dbReference type="Proteomes" id="UP001152795">
    <property type="component" value="Unassembled WGS sequence"/>
</dbReference>
<feature type="region of interest" description="Disordered" evidence="2">
    <location>
        <begin position="291"/>
        <end position="337"/>
    </location>
</feature>
<dbReference type="PROSITE" id="PS01187">
    <property type="entry name" value="EGF_CA"/>
    <property type="match status" value="1"/>
</dbReference>
<protein>
    <recommendedName>
        <fullName evidence="4">SEA domain-containing protein</fullName>
    </recommendedName>
</protein>
<dbReference type="InterPro" id="IPR018097">
    <property type="entry name" value="EGF_Ca-bd_CS"/>
</dbReference>
<dbReference type="AlphaFoldDB" id="A0A6S7JHB5"/>
<keyword evidence="1" id="KW-1015">Disulfide bond</keyword>
<accession>A0A6S7JHB5</accession>
<keyword evidence="6" id="KW-1185">Reference proteome</keyword>
<name>A0A6S7JHB5_PARCT</name>